<dbReference type="Pfam" id="PF13585">
    <property type="entry name" value="CHU_C"/>
    <property type="match status" value="1"/>
</dbReference>
<proteinExistence type="predicted"/>
<accession>A0ABY6CJC4</accession>
<gene>
    <name evidence="2" type="ORF">N6H18_09690</name>
</gene>
<dbReference type="RefSeq" id="WP_262308073.1">
    <property type="nucleotide sequence ID" value="NZ_CP106679.1"/>
</dbReference>
<keyword evidence="1" id="KW-0472">Membrane</keyword>
<reference evidence="2" key="1">
    <citation type="submission" date="2022-09" db="EMBL/GenBank/DDBJ databases">
        <title>Comparative genomics and taxonomic characterization of three novel marine species of genus Reichenbachiella exhibiting antioxidant and polysaccharide degradation activities.</title>
        <authorList>
            <person name="Muhammad N."/>
            <person name="Lee Y.-J."/>
            <person name="Ko J."/>
            <person name="Kim S.-G."/>
        </authorList>
    </citation>
    <scope>NUCLEOTIDE SEQUENCE</scope>
    <source>
        <strain evidence="2">BKB1-1</strain>
    </source>
</reference>
<evidence type="ECO:0000313" key="3">
    <source>
        <dbReference type="Proteomes" id="UP001065174"/>
    </source>
</evidence>
<evidence type="ECO:0000313" key="2">
    <source>
        <dbReference type="EMBL" id="UXP30626.1"/>
    </source>
</evidence>
<dbReference type="Proteomes" id="UP001065174">
    <property type="component" value="Chromosome"/>
</dbReference>
<dbReference type="EMBL" id="CP106679">
    <property type="protein sequence ID" value="UXP30626.1"/>
    <property type="molecule type" value="Genomic_DNA"/>
</dbReference>
<keyword evidence="1" id="KW-1133">Transmembrane helix</keyword>
<feature type="transmembrane region" description="Helical" evidence="1">
    <location>
        <begin position="36"/>
        <end position="55"/>
    </location>
</feature>
<sequence>MKDKSSIMDFCSFKEGEKMALKSFKIFNYSDEKEGYSTGFFGLSVLLIAGDYSILGTKGRFTSLFAIVESRRPSFIFISTLCLSLFISSLWLPLAAQGLVNDDAMLSITSKTLVTINTHFNNQGNLINRGQIDLSGSFVNTGLFDNHEGLLKMVGEQQYLSSNSTTLDNLIIDNHGWTYITTDLVLKGNLEMRRGLIKIDQGVKLVLDSTLKLTGVGEKSYFVGRLFRSGKGSLQYPIGTESEYLPVWLDEVEGLNPLIGMEAYTMSAHQELGEELVAISNLNYWRMTRDQGYRSGTITLPYKDEISNQNRDYLVIAQAKSSDSKFHSLGMSKINGGDYSGFITSEGIANGSLFAVGYVGEENKLPPLKVINVLTPYLDGKHDFLRIENIELYEENEVEIFNRNGDMVFKMSEYDNRERVFLGFSNVGRKGELVDGTYFYTITKGSKAITSGFIFLKR</sequence>
<evidence type="ECO:0000256" key="1">
    <source>
        <dbReference type="SAM" id="Phobius"/>
    </source>
</evidence>
<keyword evidence="3" id="KW-1185">Reference proteome</keyword>
<organism evidence="2 3">
    <name type="scientific">Reichenbachiella agarivorans</name>
    <dbReference type="NCBI Taxonomy" id="2979464"/>
    <lineage>
        <taxon>Bacteria</taxon>
        <taxon>Pseudomonadati</taxon>
        <taxon>Bacteroidota</taxon>
        <taxon>Cytophagia</taxon>
        <taxon>Cytophagales</taxon>
        <taxon>Reichenbachiellaceae</taxon>
        <taxon>Reichenbachiella</taxon>
    </lineage>
</organism>
<keyword evidence="1" id="KW-0812">Transmembrane</keyword>
<protein>
    <submittedName>
        <fullName evidence="2">Gliding motility-associated C-terminal domain-containing protein</fullName>
    </submittedName>
</protein>
<name>A0ABY6CJC4_9BACT</name>
<feature type="transmembrane region" description="Helical" evidence="1">
    <location>
        <begin position="75"/>
        <end position="94"/>
    </location>
</feature>